<evidence type="ECO:0000256" key="3">
    <source>
        <dbReference type="ARBA" id="ARBA00022503"/>
    </source>
</evidence>
<comment type="pathway">
    <text evidence="1 6">Amino-acid degradation; L-arginine degradation via ADI pathway; carbamoyl phosphate from L-arginine: step 1/2.</text>
</comment>
<evidence type="ECO:0000256" key="5">
    <source>
        <dbReference type="ARBA" id="ARBA00049429"/>
    </source>
</evidence>
<dbReference type="UniPathway" id="UPA00254">
    <property type="reaction ID" value="UER00364"/>
</dbReference>
<dbReference type="EC" id="3.5.3.6" evidence="6"/>
<dbReference type="EMBL" id="JRMW01000031">
    <property type="protein sequence ID" value="KGF04347.1"/>
    <property type="molecule type" value="Genomic_DNA"/>
</dbReference>
<dbReference type="RefSeq" id="WP_037327281.1">
    <property type="nucleotide sequence ID" value="NZ_JRMW01000031.1"/>
</dbReference>
<dbReference type="eggNOG" id="COG2235">
    <property type="taxonomic scope" value="Bacteria"/>
</dbReference>
<organism evidence="8 9">
    <name type="scientific">Anaerococcus lactolyticus S7-1-13</name>
    <dbReference type="NCBI Taxonomy" id="1284686"/>
    <lineage>
        <taxon>Bacteria</taxon>
        <taxon>Bacillati</taxon>
        <taxon>Bacillota</taxon>
        <taxon>Tissierellia</taxon>
        <taxon>Tissierellales</taxon>
        <taxon>Peptoniphilaceae</taxon>
        <taxon>Anaerococcus</taxon>
    </lineage>
</organism>
<evidence type="ECO:0000256" key="7">
    <source>
        <dbReference type="PIRSR" id="PIRSR006356-1"/>
    </source>
</evidence>
<dbReference type="SUPFAM" id="SSF55909">
    <property type="entry name" value="Pentein"/>
    <property type="match status" value="1"/>
</dbReference>
<dbReference type="GO" id="GO:0005737">
    <property type="term" value="C:cytoplasm"/>
    <property type="evidence" value="ECO:0007669"/>
    <property type="project" value="UniProtKB-SubCell"/>
</dbReference>
<evidence type="ECO:0000256" key="6">
    <source>
        <dbReference type="HAMAP-Rule" id="MF_00242"/>
    </source>
</evidence>
<keyword evidence="6" id="KW-0963">Cytoplasm</keyword>
<evidence type="ECO:0000313" key="9">
    <source>
        <dbReference type="Proteomes" id="UP000029579"/>
    </source>
</evidence>
<proteinExistence type="inferred from homology"/>
<dbReference type="PIRSF" id="PIRSF006356">
    <property type="entry name" value="Arg_deiminase"/>
    <property type="match status" value="1"/>
</dbReference>
<protein>
    <recommendedName>
        <fullName evidence="6">Arginine deiminase</fullName>
        <shortName evidence="6">ADI</shortName>
        <ecNumber evidence="6">3.5.3.6</ecNumber>
    </recommendedName>
    <alternativeName>
        <fullName evidence="6">Arginine dihydrolase</fullName>
        <shortName evidence="6">AD</shortName>
    </alternativeName>
</protein>
<dbReference type="NCBIfam" id="NF002381">
    <property type="entry name" value="PRK01388.1"/>
    <property type="match status" value="1"/>
</dbReference>
<evidence type="ECO:0000256" key="4">
    <source>
        <dbReference type="ARBA" id="ARBA00022801"/>
    </source>
</evidence>
<sequence>MGKVNVNNEIKTLKKVMLHRPGEELLNLTPFLLEELLFDDIPDLAKAQAEHDAFAKILRDNGAEVVYLEDLMTETLDDNEGLREKFLNQYLEEANIKNENLYKESEAFLKSIKDTKAFVEKTMSGITLKEIGGFKNIDKIVSNEAYTAIYPMPNLYFTRDPFSSIANGVSINCMHTRTRRRETIYADYIFKYHKEFGGTRDFYGRTSGHSIEGGDILNINKNLVMVGISQRTELDAIKKLATNLILADDNEVKQVLAVNIPVERAYMHLDTVFTQIDHDAFTYHPGIMSTFHAYSFTARDGEVISEQLDKSLQDLLKDALGLDHVKLIPCGGGDPIAALREQWTDGSNTLAIAPGKVVVYDRNNVTNDVLEKEGYEVLKLDSSNLTVGRGGPRCMSMPLVRED</sequence>
<feature type="active site" description="Amidino-cysteine intermediate" evidence="6 7">
    <location>
        <position position="394"/>
    </location>
</feature>
<comment type="caution">
    <text evidence="8">The sequence shown here is derived from an EMBL/GenBank/DDBJ whole genome shotgun (WGS) entry which is preliminary data.</text>
</comment>
<dbReference type="AlphaFoldDB" id="A0A095YCQ6"/>
<dbReference type="PANTHER" id="PTHR47271:SF2">
    <property type="entry name" value="ARGININE DEIMINASE"/>
    <property type="match status" value="1"/>
</dbReference>
<dbReference type="HAMAP" id="MF_00242">
    <property type="entry name" value="Arg_deiminase"/>
    <property type="match status" value="1"/>
</dbReference>
<evidence type="ECO:0000256" key="2">
    <source>
        <dbReference type="ARBA" id="ARBA00010206"/>
    </source>
</evidence>
<dbReference type="Gene3D" id="1.10.3930.10">
    <property type="entry name" value="Arginine deiminase"/>
    <property type="match status" value="1"/>
</dbReference>
<evidence type="ECO:0000256" key="1">
    <source>
        <dbReference type="ARBA" id="ARBA00005213"/>
    </source>
</evidence>
<dbReference type="Gene3D" id="3.75.10.10">
    <property type="entry name" value="L-arginine/glycine Amidinotransferase, Chain A"/>
    <property type="match status" value="1"/>
</dbReference>
<keyword evidence="3 6" id="KW-0056">Arginine metabolism</keyword>
<evidence type="ECO:0000313" key="8">
    <source>
        <dbReference type="EMBL" id="KGF04347.1"/>
    </source>
</evidence>
<reference evidence="8 9" key="1">
    <citation type="submission" date="2014-07" db="EMBL/GenBank/DDBJ databases">
        <authorList>
            <person name="McCorrison J."/>
            <person name="Sanka R."/>
            <person name="Torralba M."/>
            <person name="Gillis M."/>
            <person name="Haft D.H."/>
            <person name="Methe B."/>
            <person name="Sutton G."/>
            <person name="Nelson K.E."/>
        </authorList>
    </citation>
    <scope>NUCLEOTIDE SEQUENCE [LARGE SCALE GENOMIC DNA]</scope>
    <source>
        <strain evidence="8 9">S7-1-13</strain>
    </source>
</reference>
<comment type="subcellular location">
    <subcellularLocation>
        <location evidence="6">Cytoplasm</location>
    </subcellularLocation>
</comment>
<dbReference type="Pfam" id="PF02274">
    <property type="entry name" value="ADI"/>
    <property type="match status" value="1"/>
</dbReference>
<dbReference type="PANTHER" id="PTHR47271">
    <property type="entry name" value="ARGININE DEIMINASE"/>
    <property type="match status" value="1"/>
</dbReference>
<dbReference type="InterPro" id="IPR003876">
    <property type="entry name" value="Arg_deiminase"/>
</dbReference>
<name>A0A095YCQ6_9FIRM</name>
<keyword evidence="4 6" id="KW-0378">Hydrolase</keyword>
<dbReference type="PRINTS" id="PR01466">
    <property type="entry name" value="ARGDEIMINASE"/>
</dbReference>
<dbReference type="GO" id="GO:0016990">
    <property type="term" value="F:arginine deiminase activity"/>
    <property type="evidence" value="ECO:0007669"/>
    <property type="project" value="UniProtKB-UniRule"/>
</dbReference>
<comment type="catalytic activity">
    <reaction evidence="5 6">
        <text>L-arginine + H2O = L-citrulline + NH4(+)</text>
        <dbReference type="Rhea" id="RHEA:19597"/>
        <dbReference type="ChEBI" id="CHEBI:15377"/>
        <dbReference type="ChEBI" id="CHEBI:28938"/>
        <dbReference type="ChEBI" id="CHEBI:32682"/>
        <dbReference type="ChEBI" id="CHEBI:57743"/>
        <dbReference type="EC" id="3.5.3.6"/>
    </reaction>
</comment>
<dbReference type="OrthoDB" id="9807502at2"/>
<dbReference type="GO" id="GO:0019546">
    <property type="term" value="P:L-arginine deiminase pathway"/>
    <property type="evidence" value="ECO:0007669"/>
    <property type="project" value="TreeGrafter"/>
</dbReference>
<accession>A0A095YCQ6</accession>
<dbReference type="Proteomes" id="UP000029579">
    <property type="component" value="Unassembled WGS sequence"/>
</dbReference>
<gene>
    <name evidence="6" type="primary">arcA</name>
    <name evidence="8" type="ORF">HMPREF1630_03985</name>
</gene>
<comment type="similarity">
    <text evidence="2 6">Belongs to the arginine deiminase family.</text>
</comment>